<dbReference type="STRING" id="1577474.GA0111570_10914"/>
<evidence type="ECO:0000256" key="1">
    <source>
        <dbReference type="SAM" id="Phobius"/>
    </source>
</evidence>
<evidence type="ECO:0000313" key="3">
    <source>
        <dbReference type="Proteomes" id="UP000199086"/>
    </source>
</evidence>
<reference evidence="2 3" key="1">
    <citation type="submission" date="2016-06" db="EMBL/GenBank/DDBJ databases">
        <authorList>
            <person name="Olsen C.W."/>
            <person name="Carey S."/>
            <person name="Hinshaw L."/>
            <person name="Karasin A.I."/>
        </authorList>
    </citation>
    <scope>NUCLEOTIDE SEQUENCE [LARGE SCALE GENOMIC DNA]</scope>
    <source>
        <strain evidence="2 3">LZ-22</strain>
    </source>
</reference>
<keyword evidence="3" id="KW-1185">Reference proteome</keyword>
<sequence>MGTVGSVFAVVGFLLLAIGAVLLSTYVVVRLRVRHWRQVRVLTIGAISKLPRLTSYPHTLEVTYLDPDGRPYVLRQRWNGAFSALPSVGDPVPVRHEVDRPEVAGVDSPLLGALVTARLLRIAGLGAVALGTLSVLVGVGLLSIMRSGHLG</sequence>
<protein>
    <recommendedName>
        <fullName evidence="4">DUF3592 domain-containing protein</fullName>
    </recommendedName>
</protein>
<accession>A0A1G6HEL8</accession>
<proteinExistence type="predicted"/>
<organism evidence="2 3">
    <name type="scientific">Raineyella antarctica</name>
    <dbReference type="NCBI Taxonomy" id="1577474"/>
    <lineage>
        <taxon>Bacteria</taxon>
        <taxon>Bacillati</taxon>
        <taxon>Actinomycetota</taxon>
        <taxon>Actinomycetes</taxon>
        <taxon>Propionibacteriales</taxon>
        <taxon>Propionibacteriaceae</taxon>
        <taxon>Raineyella</taxon>
    </lineage>
</organism>
<evidence type="ECO:0000313" key="2">
    <source>
        <dbReference type="EMBL" id="SDB92375.1"/>
    </source>
</evidence>
<keyword evidence="1" id="KW-0812">Transmembrane</keyword>
<evidence type="ECO:0008006" key="4">
    <source>
        <dbReference type="Google" id="ProtNLM"/>
    </source>
</evidence>
<feature type="transmembrane region" description="Helical" evidence="1">
    <location>
        <begin position="122"/>
        <end position="145"/>
    </location>
</feature>
<dbReference type="EMBL" id="FMYF01000009">
    <property type="protein sequence ID" value="SDB92375.1"/>
    <property type="molecule type" value="Genomic_DNA"/>
</dbReference>
<dbReference type="AlphaFoldDB" id="A0A1G6HEL8"/>
<keyword evidence="1" id="KW-0472">Membrane</keyword>
<keyword evidence="1" id="KW-1133">Transmembrane helix</keyword>
<dbReference type="Proteomes" id="UP000199086">
    <property type="component" value="Unassembled WGS sequence"/>
</dbReference>
<dbReference type="RefSeq" id="WP_092611932.1">
    <property type="nucleotide sequence ID" value="NZ_FMYF01000009.1"/>
</dbReference>
<gene>
    <name evidence="2" type="ORF">GA0111570_10914</name>
</gene>
<name>A0A1G6HEL8_9ACTN</name>
<feature type="transmembrane region" description="Helical" evidence="1">
    <location>
        <begin position="6"/>
        <end position="29"/>
    </location>
</feature>